<accession>A0AA39JIM2</accession>
<comment type="caution">
    <text evidence="1">The sequence shown here is derived from an EMBL/GenBank/DDBJ whole genome shotgun (WGS) entry which is preliminary data.</text>
</comment>
<name>A0AA39JIM2_9AGAR</name>
<sequence>MYLRLREAKVLLSRRKHIPWQNSDHPAHGGLHALMSGGSEVFEVMDKDLIASITEFNSAMGPLNGDQRNPGDILGDLAKKGLHERESEGMSSRQYALFNPVHQSYRVQGGRLEVDELDIREAFAKADVIEHMTEQYNLKQIRGGKGGKWKAFLRLQTRSHPVIKAIRSSDGCSPYQNSEMIILTSLKGSWVLQASIEEIRGMVYMSIAMQHTCVLLQTLTLNLFIFHGTHASHCREPEDNVTLWRSAIIGAIDVRVLCVVSKQGVKIELQGLDALGVESGYCTPTSTARHLKTKQR</sequence>
<keyword evidence="2" id="KW-1185">Reference proteome</keyword>
<organism evidence="1 2">
    <name type="scientific">Armillaria borealis</name>
    <dbReference type="NCBI Taxonomy" id="47425"/>
    <lineage>
        <taxon>Eukaryota</taxon>
        <taxon>Fungi</taxon>
        <taxon>Dikarya</taxon>
        <taxon>Basidiomycota</taxon>
        <taxon>Agaricomycotina</taxon>
        <taxon>Agaricomycetes</taxon>
        <taxon>Agaricomycetidae</taxon>
        <taxon>Agaricales</taxon>
        <taxon>Marasmiineae</taxon>
        <taxon>Physalacriaceae</taxon>
        <taxon>Armillaria</taxon>
    </lineage>
</organism>
<reference evidence="1" key="1">
    <citation type="submission" date="2023-06" db="EMBL/GenBank/DDBJ databases">
        <authorList>
            <consortium name="Lawrence Berkeley National Laboratory"/>
            <person name="Ahrendt S."/>
            <person name="Sahu N."/>
            <person name="Indic B."/>
            <person name="Wong-Bajracharya J."/>
            <person name="Merenyi Z."/>
            <person name="Ke H.-M."/>
            <person name="Monk M."/>
            <person name="Kocsube S."/>
            <person name="Drula E."/>
            <person name="Lipzen A."/>
            <person name="Balint B."/>
            <person name="Henrissat B."/>
            <person name="Andreopoulos B."/>
            <person name="Martin F.M."/>
            <person name="Harder C.B."/>
            <person name="Rigling D."/>
            <person name="Ford K.L."/>
            <person name="Foster G.D."/>
            <person name="Pangilinan J."/>
            <person name="Papanicolaou A."/>
            <person name="Barry K."/>
            <person name="LaButti K."/>
            <person name="Viragh M."/>
            <person name="Koriabine M."/>
            <person name="Yan M."/>
            <person name="Riley R."/>
            <person name="Champramary S."/>
            <person name="Plett K.L."/>
            <person name="Tsai I.J."/>
            <person name="Slot J."/>
            <person name="Sipos G."/>
            <person name="Plett J."/>
            <person name="Nagy L.G."/>
            <person name="Grigoriev I.V."/>
        </authorList>
    </citation>
    <scope>NUCLEOTIDE SEQUENCE</scope>
    <source>
        <strain evidence="1">FPL87.14</strain>
    </source>
</reference>
<evidence type="ECO:0000313" key="2">
    <source>
        <dbReference type="Proteomes" id="UP001175226"/>
    </source>
</evidence>
<proteinExistence type="predicted"/>
<protein>
    <submittedName>
        <fullName evidence="1">Uncharacterized protein</fullName>
    </submittedName>
</protein>
<dbReference type="AlphaFoldDB" id="A0AA39JIM2"/>
<dbReference type="EMBL" id="JAUEPT010000022">
    <property type="protein sequence ID" value="KAK0443466.1"/>
    <property type="molecule type" value="Genomic_DNA"/>
</dbReference>
<evidence type="ECO:0000313" key="1">
    <source>
        <dbReference type="EMBL" id="KAK0443466.1"/>
    </source>
</evidence>
<dbReference type="Proteomes" id="UP001175226">
    <property type="component" value="Unassembled WGS sequence"/>
</dbReference>
<gene>
    <name evidence="1" type="ORF">EV421DRAFT_1735604</name>
</gene>